<dbReference type="EMBL" id="JASPKY010000071">
    <property type="protein sequence ID" value="KAK9739698.1"/>
    <property type="molecule type" value="Genomic_DNA"/>
</dbReference>
<evidence type="ECO:0000313" key="1">
    <source>
        <dbReference type="EMBL" id="KAK9739698.1"/>
    </source>
</evidence>
<name>A0AAW1M1T1_POPJA</name>
<accession>A0AAW1M1T1</accession>
<evidence type="ECO:0000313" key="2">
    <source>
        <dbReference type="Proteomes" id="UP001458880"/>
    </source>
</evidence>
<gene>
    <name evidence="1" type="ORF">QE152_g8707</name>
</gene>
<keyword evidence="2" id="KW-1185">Reference proteome</keyword>
<comment type="caution">
    <text evidence="1">The sequence shown here is derived from an EMBL/GenBank/DDBJ whole genome shotgun (WGS) entry which is preliminary data.</text>
</comment>
<dbReference type="Proteomes" id="UP001458880">
    <property type="component" value="Unassembled WGS sequence"/>
</dbReference>
<dbReference type="AlphaFoldDB" id="A0AAW1M1T1"/>
<proteinExistence type="predicted"/>
<organism evidence="1 2">
    <name type="scientific">Popillia japonica</name>
    <name type="common">Japanese beetle</name>
    <dbReference type="NCBI Taxonomy" id="7064"/>
    <lineage>
        <taxon>Eukaryota</taxon>
        <taxon>Metazoa</taxon>
        <taxon>Ecdysozoa</taxon>
        <taxon>Arthropoda</taxon>
        <taxon>Hexapoda</taxon>
        <taxon>Insecta</taxon>
        <taxon>Pterygota</taxon>
        <taxon>Neoptera</taxon>
        <taxon>Endopterygota</taxon>
        <taxon>Coleoptera</taxon>
        <taxon>Polyphaga</taxon>
        <taxon>Scarabaeiformia</taxon>
        <taxon>Scarabaeidae</taxon>
        <taxon>Rutelinae</taxon>
        <taxon>Popillia</taxon>
    </lineage>
</organism>
<sequence>MREELKGKFYLTRNEEIYTTEAYREKQTDIVIKASVLLRYTYVEITSKNRTNRKIEEESCKETSMEDKLCA</sequence>
<protein>
    <submittedName>
        <fullName evidence="1">Uncharacterized protein</fullName>
    </submittedName>
</protein>
<reference evidence="1 2" key="1">
    <citation type="journal article" date="2024" name="BMC Genomics">
        <title>De novo assembly and annotation of Popillia japonica's genome with initial clues to its potential as an invasive pest.</title>
        <authorList>
            <person name="Cucini C."/>
            <person name="Boschi S."/>
            <person name="Funari R."/>
            <person name="Cardaioli E."/>
            <person name="Iannotti N."/>
            <person name="Marturano G."/>
            <person name="Paoli F."/>
            <person name="Bruttini M."/>
            <person name="Carapelli A."/>
            <person name="Frati F."/>
            <person name="Nardi F."/>
        </authorList>
    </citation>
    <scope>NUCLEOTIDE SEQUENCE [LARGE SCALE GENOMIC DNA]</scope>
    <source>
        <strain evidence="1">DMR45628</strain>
    </source>
</reference>